<dbReference type="AlphaFoldDB" id="A0AAD6NIN4"/>
<comment type="caution">
    <text evidence="1">The sequence shown here is derived from an EMBL/GenBank/DDBJ whole genome shotgun (WGS) entry which is preliminary data.</text>
</comment>
<protein>
    <submittedName>
        <fullName evidence="1">Uncharacterized protein</fullName>
    </submittedName>
</protein>
<reference evidence="1" key="1">
    <citation type="submission" date="2023-01" db="EMBL/GenBank/DDBJ databases">
        <title>The chitinases involved in constricting ring structure development in the nematode-trapping fungus Drechslerella dactyloides.</title>
        <authorList>
            <person name="Wang R."/>
            <person name="Zhang L."/>
            <person name="Tang P."/>
            <person name="Li S."/>
            <person name="Liang L."/>
        </authorList>
    </citation>
    <scope>NUCLEOTIDE SEQUENCE</scope>
    <source>
        <strain evidence="1">YMF1.00031</strain>
    </source>
</reference>
<organism evidence="1 2">
    <name type="scientific">Drechslerella dactyloides</name>
    <name type="common">Nematode-trapping fungus</name>
    <name type="synonym">Arthrobotrys dactyloides</name>
    <dbReference type="NCBI Taxonomy" id="74499"/>
    <lineage>
        <taxon>Eukaryota</taxon>
        <taxon>Fungi</taxon>
        <taxon>Dikarya</taxon>
        <taxon>Ascomycota</taxon>
        <taxon>Pezizomycotina</taxon>
        <taxon>Orbiliomycetes</taxon>
        <taxon>Orbiliales</taxon>
        <taxon>Orbiliaceae</taxon>
        <taxon>Drechslerella</taxon>
    </lineage>
</organism>
<keyword evidence="2" id="KW-1185">Reference proteome</keyword>
<proteinExistence type="predicted"/>
<accession>A0AAD6NIN4</accession>
<evidence type="ECO:0000313" key="1">
    <source>
        <dbReference type="EMBL" id="KAJ6258023.1"/>
    </source>
</evidence>
<name>A0AAD6NIN4_DREDA</name>
<sequence length="188" mass="20911">MVGRTDDVTQSDNTASTTLNREVLGRKAAHEGIHSEVYIVGQLTMLRYPADLSKKPRTLLQVGTRLSSLPKPFARPFSKFWFESIPLLLIPNMALIEFPQNDKASQRSPSTLAGKSLPTVVEHSNARTCTPPPAPNVPQDPKYNMNRWLASAPEEDPWAPERLQIQGGQDPLLAAVDRMIERDLADED</sequence>
<gene>
    <name evidence="1" type="ORF">Dda_6935</name>
</gene>
<evidence type="ECO:0000313" key="2">
    <source>
        <dbReference type="Proteomes" id="UP001221413"/>
    </source>
</evidence>
<dbReference type="Proteomes" id="UP001221413">
    <property type="component" value="Unassembled WGS sequence"/>
</dbReference>
<dbReference type="EMBL" id="JAQGDS010000009">
    <property type="protein sequence ID" value="KAJ6258023.1"/>
    <property type="molecule type" value="Genomic_DNA"/>
</dbReference>